<feature type="domain" description="Glycosyl hydrolase 94 catalytic" evidence="4">
    <location>
        <begin position="307"/>
        <end position="735"/>
    </location>
</feature>
<dbReference type="SUPFAM" id="SSF48208">
    <property type="entry name" value="Six-hairpin glycosidases"/>
    <property type="match status" value="1"/>
</dbReference>
<evidence type="ECO:0000259" key="3">
    <source>
        <dbReference type="Pfam" id="PF06165"/>
    </source>
</evidence>
<dbReference type="InterPro" id="IPR008928">
    <property type="entry name" value="6-hairpin_glycosidase_sf"/>
</dbReference>
<dbReference type="SMART" id="SM01068">
    <property type="entry name" value="CBM_X"/>
    <property type="match status" value="1"/>
</dbReference>
<dbReference type="InterPro" id="IPR037825">
    <property type="entry name" value="GH94N_CBP"/>
</dbReference>
<evidence type="ECO:0000313" key="6">
    <source>
        <dbReference type="Proteomes" id="UP001565200"/>
    </source>
</evidence>
<dbReference type="Gene3D" id="2.60.420.10">
    <property type="entry name" value="Maltose phosphorylase, domain 3"/>
    <property type="match status" value="1"/>
</dbReference>
<dbReference type="RefSeq" id="WP_369863283.1">
    <property type="nucleotide sequence ID" value="NZ_JBCLPP010000010.1"/>
</dbReference>
<dbReference type="PANTHER" id="PTHR37469">
    <property type="entry name" value="CELLOBIONIC ACID PHOSPHORYLASE-RELATED"/>
    <property type="match status" value="1"/>
</dbReference>
<organism evidence="5 6">
    <name type="scientific">Heminiphilus faecis</name>
    <dbReference type="NCBI Taxonomy" id="2601703"/>
    <lineage>
        <taxon>Bacteria</taxon>
        <taxon>Pseudomonadati</taxon>
        <taxon>Bacteroidota</taxon>
        <taxon>Bacteroidia</taxon>
        <taxon>Bacteroidales</taxon>
        <taxon>Muribaculaceae</taxon>
        <taxon>Heminiphilus</taxon>
    </lineage>
</organism>
<dbReference type="PANTHER" id="PTHR37469:SF2">
    <property type="entry name" value="CELLOBIONIC ACID PHOSPHORYLASE"/>
    <property type="match status" value="1"/>
</dbReference>
<dbReference type="SUPFAM" id="SSF74650">
    <property type="entry name" value="Galactose mutarotase-like"/>
    <property type="match status" value="1"/>
</dbReference>
<gene>
    <name evidence="5" type="ORF">AAK873_05000</name>
</gene>
<dbReference type="Proteomes" id="UP001565200">
    <property type="component" value="Unassembled WGS sequence"/>
</dbReference>
<dbReference type="InterPro" id="IPR033432">
    <property type="entry name" value="GH94_catalytic"/>
</dbReference>
<keyword evidence="1" id="KW-0328">Glycosyltransferase</keyword>
<keyword evidence="2 5" id="KW-0808">Transferase</keyword>
<evidence type="ECO:0000313" key="5">
    <source>
        <dbReference type="EMBL" id="MEY8244975.1"/>
    </source>
</evidence>
<dbReference type="Gene3D" id="1.50.10.10">
    <property type="match status" value="1"/>
</dbReference>
<keyword evidence="6" id="KW-1185">Reference proteome</keyword>
<dbReference type="EMBL" id="JBCLPP010000010">
    <property type="protein sequence ID" value="MEY8244975.1"/>
    <property type="molecule type" value="Genomic_DNA"/>
</dbReference>
<name>A0ABV4CWQ5_9BACT</name>
<dbReference type="CDD" id="cd11754">
    <property type="entry name" value="GH94N_CBP_like"/>
    <property type="match status" value="1"/>
</dbReference>
<dbReference type="InterPro" id="IPR037018">
    <property type="entry name" value="GH65_N"/>
</dbReference>
<dbReference type="InterPro" id="IPR010383">
    <property type="entry name" value="Glyco_hydrolase_94_b-supersand"/>
</dbReference>
<dbReference type="Gene3D" id="2.70.98.40">
    <property type="entry name" value="Glycoside hydrolase, family 65, N-terminal domain"/>
    <property type="match status" value="1"/>
</dbReference>
<dbReference type="Gene3D" id="1.20.890.20">
    <property type="entry name" value="mpn423 like domain"/>
    <property type="match status" value="1"/>
</dbReference>
<reference evidence="5 6" key="1">
    <citation type="submission" date="2024-03" db="EMBL/GenBank/DDBJ databases">
        <title>Mouse gut bacterial collection (mGBC) of GemPharmatech.</title>
        <authorList>
            <person name="He Y."/>
            <person name="Dong L."/>
            <person name="Wu D."/>
            <person name="Gao X."/>
            <person name="Lin Z."/>
        </authorList>
    </citation>
    <scope>NUCLEOTIDE SEQUENCE [LARGE SCALE GENOMIC DNA]</scope>
    <source>
        <strain evidence="5 6">54-13</strain>
    </source>
</reference>
<dbReference type="InterPro" id="IPR052047">
    <property type="entry name" value="GH94_Enzymes"/>
</dbReference>
<dbReference type="InterPro" id="IPR011013">
    <property type="entry name" value="Gal_mutarotase_sf_dom"/>
</dbReference>
<dbReference type="Pfam" id="PF06165">
    <property type="entry name" value="GH94_b-supersand"/>
    <property type="match status" value="1"/>
</dbReference>
<protein>
    <submittedName>
        <fullName evidence="5">Glycosyl transferase</fullName>
    </submittedName>
</protein>
<dbReference type="GO" id="GO:0016740">
    <property type="term" value="F:transferase activity"/>
    <property type="evidence" value="ECO:0007669"/>
    <property type="project" value="UniProtKB-KW"/>
</dbReference>
<comment type="caution">
    <text evidence="5">The sequence shown here is derived from an EMBL/GenBank/DDBJ whole genome shotgun (WGS) entry which is preliminary data.</text>
</comment>
<evidence type="ECO:0000256" key="1">
    <source>
        <dbReference type="ARBA" id="ARBA00022676"/>
    </source>
</evidence>
<feature type="domain" description="Glycosyl hydrolase 94 supersandwich" evidence="3">
    <location>
        <begin position="11"/>
        <end position="291"/>
    </location>
</feature>
<dbReference type="Pfam" id="PF17167">
    <property type="entry name" value="Glyco_hydro_94"/>
    <property type="match status" value="1"/>
</dbReference>
<proteinExistence type="predicted"/>
<evidence type="ECO:0000259" key="4">
    <source>
        <dbReference type="Pfam" id="PF17167"/>
    </source>
</evidence>
<accession>A0ABV4CWQ5</accession>
<dbReference type="InterPro" id="IPR012341">
    <property type="entry name" value="6hp_glycosidase-like_sf"/>
</dbReference>
<evidence type="ECO:0000256" key="2">
    <source>
        <dbReference type="ARBA" id="ARBA00022679"/>
    </source>
</evidence>
<sequence>MKYGHFDDKAREYVIENPRTPWPWINYLGNEDFFSLISNTAGGYSFYKDAKFRRLTRYRYNGVPMDAGGRYFYINDNGTVWNPGWKPVKTELDSYECRHGMNYTRIIGEKNGLRADMLFFVPLNTHAEVTKLTLTNIGDTPKTFKLFSFIEWCLWNAATDMENFQRNFSTGEVEVDGSTIYNKTEYKERRNHYAFYNVNVPVDGFDTDRETFLGLYNGFDEPQTVIAGKPGNSVAHGWSPVASHYMEMSLRPGESRDLVFMLGYVENEQDDKWESKGVINKTKAREMMARFDTADKVDKAFDELRAYWDRLLGIFSLDSGDERLDRMVNIWNQYQCMITFCFSRSASFFESGIGRGMGFRDSNQDLVGFVHQIPERARQRIIDIASTQFPDGGCYHQYQPLTKRGNNDIGGGFNDDPMWLIFGTIAYIKETGDMSILEAPVPFDNVPGSEVPLMEHLRVSFNHVVDNLGPHGLPLIGRADWNDCLNLNCFSNDPNESFQTTENKTEGSKAESLMIAGQFVIYGQEYVQLCRRLGLDDEADRAQACVDAMKEAVRKHGWDGEWFLRAYDYYGNKVGSHENKEGKIFIESQGWCTMAGIGLEDGLVEKSLDSVKKYLDCEHGIVLNHPAFTEYVMEYGEISTYPAGYKENAGIFAHNNPWVIIGETVLGRGDRAWEYYRKICPAYLEDKSDLHKVEPYVYCQMTAGKDAFRPGEAKNSWLTGTAAWNWYAITQFILGIRPGYDGLEIDPCIPSDCRHYEVTRRFRGAEYRITVDNLDGVCRGVKSLMLNGSPVEGNVVPVRPEGSVNEVRVTLG</sequence>